<gene>
    <name evidence="4" type="ORF">MBJ925_LOCUS10751</name>
</gene>
<organism evidence="4 5">
    <name type="scientific">Rotaria magnacalcarata</name>
    <dbReference type="NCBI Taxonomy" id="392030"/>
    <lineage>
        <taxon>Eukaryota</taxon>
        <taxon>Metazoa</taxon>
        <taxon>Spiralia</taxon>
        <taxon>Gnathifera</taxon>
        <taxon>Rotifera</taxon>
        <taxon>Eurotatoria</taxon>
        <taxon>Bdelloidea</taxon>
        <taxon>Philodinida</taxon>
        <taxon>Philodinidae</taxon>
        <taxon>Rotaria</taxon>
    </lineage>
</organism>
<dbReference type="PROSITE" id="PS50892">
    <property type="entry name" value="V_SNARE"/>
    <property type="match status" value="2"/>
</dbReference>
<feature type="domain" description="V-SNARE coiled-coil homology" evidence="3">
    <location>
        <begin position="166"/>
        <end position="226"/>
    </location>
</feature>
<evidence type="ECO:0000313" key="5">
    <source>
        <dbReference type="Proteomes" id="UP000663824"/>
    </source>
</evidence>
<keyword evidence="2" id="KW-0472">Membrane</keyword>
<keyword evidence="1" id="KW-0175">Coiled coil</keyword>
<dbReference type="PRINTS" id="PR00219">
    <property type="entry name" value="SYNAPTOBREVN"/>
</dbReference>
<dbReference type="SUPFAM" id="SSF58038">
    <property type="entry name" value="SNARE fusion complex"/>
    <property type="match status" value="2"/>
</dbReference>
<protein>
    <recommendedName>
        <fullName evidence="3">V-SNARE coiled-coil homology domain-containing protein</fullName>
    </recommendedName>
</protein>
<dbReference type="GO" id="GO:0016020">
    <property type="term" value="C:membrane"/>
    <property type="evidence" value="ECO:0007669"/>
    <property type="project" value="InterPro"/>
</dbReference>
<dbReference type="InterPro" id="IPR016444">
    <property type="entry name" value="Synaptobrevin/VAMP"/>
</dbReference>
<dbReference type="EMBL" id="CAJNRE010004556">
    <property type="protein sequence ID" value="CAF2036327.1"/>
    <property type="molecule type" value="Genomic_DNA"/>
</dbReference>
<dbReference type="GO" id="GO:0016192">
    <property type="term" value="P:vesicle-mediated transport"/>
    <property type="evidence" value="ECO:0007669"/>
    <property type="project" value="InterPro"/>
</dbReference>
<reference evidence="4" key="1">
    <citation type="submission" date="2021-02" db="EMBL/GenBank/DDBJ databases">
        <authorList>
            <person name="Nowell W R."/>
        </authorList>
    </citation>
    <scope>NUCLEOTIDE SEQUENCE</scope>
</reference>
<dbReference type="InterPro" id="IPR042855">
    <property type="entry name" value="V_SNARE_CC"/>
</dbReference>
<evidence type="ECO:0000313" key="4">
    <source>
        <dbReference type="EMBL" id="CAF2036327.1"/>
    </source>
</evidence>
<dbReference type="Gene3D" id="1.20.5.110">
    <property type="match status" value="2"/>
</dbReference>
<dbReference type="AlphaFoldDB" id="A0A816NLI5"/>
<dbReference type="InterPro" id="IPR001388">
    <property type="entry name" value="Synaptobrevin-like"/>
</dbReference>
<evidence type="ECO:0000259" key="3">
    <source>
        <dbReference type="PROSITE" id="PS50892"/>
    </source>
</evidence>
<sequence>MLYTDKNLMSNQQTNANSYFFIRFYLEVCLLRNRPLCLVVTGIMKDNIRLELERGGKLDDLETKSDMLNEGSRQFAIHAQKLKKKYWWKNCRMWVILGSVIAIIIIIIVVLRRITVTHVFLLSSTCTKNINLKVEKEYKSLSFKKPSTMSRGMTNPSYQGDAVRYTPSSVQKLQGEVTGIMKDNIRLELERGGKLDDLETKSDMLNEGSRQFAIHAQKLKKKYWWKNCRMWVILGSVIAIIIIIIVVAVVIKTKKS</sequence>
<proteinExistence type="predicted"/>
<name>A0A816NLI5_9BILA</name>
<evidence type="ECO:0000256" key="2">
    <source>
        <dbReference type="SAM" id="Phobius"/>
    </source>
</evidence>
<comment type="caution">
    <text evidence="4">The sequence shown here is derived from an EMBL/GenBank/DDBJ whole genome shotgun (WGS) entry which is preliminary data.</text>
</comment>
<keyword evidence="2" id="KW-1133">Transmembrane helix</keyword>
<evidence type="ECO:0000256" key="1">
    <source>
        <dbReference type="PROSITE-ProRule" id="PRU00290"/>
    </source>
</evidence>
<feature type="domain" description="V-SNARE coiled-coil homology" evidence="3">
    <location>
        <begin position="29"/>
        <end position="89"/>
    </location>
</feature>
<accession>A0A816NLI5</accession>
<keyword evidence="2" id="KW-0812">Transmembrane</keyword>
<dbReference type="PANTHER" id="PTHR45701">
    <property type="entry name" value="SYNAPTOBREVIN FAMILY MEMBER"/>
    <property type="match status" value="1"/>
</dbReference>
<feature type="transmembrane region" description="Helical" evidence="2">
    <location>
        <begin position="230"/>
        <end position="251"/>
    </location>
</feature>
<dbReference type="Proteomes" id="UP000663824">
    <property type="component" value="Unassembled WGS sequence"/>
</dbReference>
<dbReference type="Pfam" id="PF00957">
    <property type="entry name" value="Synaptobrevin"/>
    <property type="match status" value="2"/>
</dbReference>
<feature type="transmembrane region" description="Helical" evidence="2">
    <location>
        <begin position="93"/>
        <end position="114"/>
    </location>
</feature>